<proteinExistence type="predicted"/>
<evidence type="ECO:0000256" key="1">
    <source>
        <dbReference type="SAM" id="MobiDB-lite"/>
    </source>
</evidence>
<evidence type="ECO:0000313" key="3">
    <source>
        <dbReference type="Proteomes" id="UP000076512"/>
    </source>
</evidence>
<gene>
    <name evidence="2" type="ORF">AWN90_36785</name>
</gene>
<dbReference type="RefSeq" id="WP_067592648.1">
    <property type="nucleotide sequence ID" value="NZ_JABMCZ010000001.1"/>
</dbReference>
<protein>
    <submittedName>
        <fullName evidence="2">Uncharacterized protein</fullName>
    </submittedName>
</protein>
<feature type="compositionally biased region" description="Basic residues" evidence="1">
    <location>
        <begin position="226"/>
        <end position="237"/>
    </location>
</feature>
<feature type="region of interest" description="Disordered" evidence="1">
    <location>
        <begin position="194"/>
        <end position="237"/>
    </location>
</feature>
<dbReference type="EMBL" id="LWGR01000009">
    <property type="protein sequence ID" value="KZM72234.1"/>
    <property type="molecule type" value="Genomic_DNA"/>
</dbReference>
<organism evidence="2 3">
    <name type="scientific">Nocardia terpenica</name>
    <dbReference type="NCBI Taxonomy" id="455432"/>
    <lineage>
        <taxon>Bacteria</taxon>
        <taxon>Bacillati</taxon>
        <taxon>Actinomycetota</taxon>
        <taxon>Actinomycetes</taxon>
        <taxon>Mycobacteriales</taxon>
        <taxon>Nocardiaceae</taxon>
        <taxon>Nocardia</taxon>
    </lineage>
</organism>
<evidence type="ECO:0000313" key="2">
    <source>
        <dbReference type="EMBL" id="KZM72234.1"/>
    </source>
</evidence>
<feature type="compositionally biased region" description="Low complexity" evidence="1">
    <location>
        <begin position="194"/>
        <end position="205"/>
    </location>
</feature>
<keyword evidence="3" id="KW-1185">Reference proteome</keyword>
<dbReference type="Proteomes" id="UP000076512">
    <property type="component" value="Unassembled WGS sequence"/>
</dbReference>
<sequence>MTSATTEAATATTPESLDEPLLIGECEIEPGVRFRKVTKGGKHIGNVMALGDEWLGMPVRQGTEPIYAATLKDVVLALETTAKGRRSERTPAAPKDPKVAALKALTLAARYSDRAAGDVKKIERRWDRFRSTAEYRNASDKVQAAKDALTKGAQTLAKQDRLDVAEIEFTRLTKIDEAWAEAVERFEQRAATAKAQLAQAHAFAQEPDQGATQAEADAAVSEARKPRQPRKPKAAAK</sequence>
<reference evidence="2 3" key="1">
    <citation type="submission" date="2016-04" db="EMBL/GenBank/DDBJ databases">
        <authorList>
            <person name="Evans L.H."/>
            <person name="Alamgir A."/>
            <person name="Owens N."/>
            <person name="Weber N.D."/>
            <person name="Virtaneva K."/>
            <person name="Barbian K."/>
            <person name="Babar A."/>
            <person name="Rosenke K."/>
        </authorList>
    </citation>
    <scope>NUCLEOTIDE SEQUENCE [LARGE SCALE GENOMIC DNA]</scope>
    <source>
        <strain evidence="2 3">IFM 0406</strain>
    </source>
</reference>
<accession>A0A161Z1S6</accession>
<dbReference type="AlphaFoldDB" id="A0A161Z1S6"/>
<name>A0A161Z1S6_9NOCA</name>
<comment type="caution">
    <text evidence="2">The sequence shown here is derived from an EMBL/GenBank/DDBJ whole genome shotgun (WGS) entry which is preliminary data.</text>
</comment>